<dbReference type="SUPFAM" id="SSF53335">
    <property type="entry name" value="S-adenosyl-L-methionine-dependent methyltransferases"/>
    <property type="match status" value="1"/>
</dbReference>
<organism evidence="2 3">
    <name type="scientific">Paraburkholderia youngii</name>
    <dbReference type="NCBI Taxonomy" id="2782701"/>
    <lineage>
        <taxon>Bacteria</taxon>
        <taxon>Pseudomonadati</taxon>
        <taxon>Pseudomonadota</taxon>
        <taxon>Betaproteobacteria</taxon>
        <taxon>Burkholderiales</taxon>
        <taxon>Burkholderiaceae</taxon>
        <taxon>Paraburkholderia</taxon>
    </lineage>
</organism>
<feature type="domain" description="DUF4214" evidence="1">
    <location>
        <begin position="61"/>
        <end position="108"/>
    </location>
</feature>
<dbReference type="CDD" id="cd02440">
    <property type="entry name" value="AdoMet_MTases"/>
    <property type="match status" value="1"/>
</dbReference>
<dbReference type="Pfam" id="PF13489">
    <property type="entry name" value="Methyltransf_23"/>
    <property type="match status" value="1"/>
</dbReference>
<dbReference type="InterPro" id="IPR029063">
    <property type="entry name" value="SAM-dependent_MTases_sf"/>
</dbReference>
<keyword evidence="2" id="KW-0808">Transferase</keyword>
<dbReference type="RefSeq" id="WP_176107373.1">
    <property type="nucleotide sequence ID" value="NZ_JAALDK010000001.1"/>
</dbReference>
<gene>
    <name evidence="2" type="ORF">G5S42_14735</name>
</gene>
<dbReference type="AlphaFoldDB" id="A0A7Y6MXG6"/>
<dbReference type="Gene3D" id="3.40.50.150">
    <property type="entry name" value="Vaccinia Virus protein VP39"/>
    <property type="match status" value="1"/>
</dbReference>
<evidence type="ECO:0000259" key="1">
    <source>
        <dbReference type="Pfam" id="PF13946"/>
    </source>
</evidence>
<protein>
    <submittedName>
        <fullName evidence="2">Methyltransferase domain-containing protein</fullName>
    </submittedName>
</protein>
<proteinExistence type="predicted"/>
<dbReference type="EMBL" id="JAALDK010000001">
    <property type="protein sequence ID" value="NUY00918.1"/>
    <property type="molecule type" value="Genomic_DNA"/>
</dbReference>
<reference evidence="2 3" key="1">
    <citation type="submission" date="2020-02" db="EMBL/GenBank/DDBJ databases">
        <title>Paraburkholderia simonii sp. nov. and Paraburkholderia youngii sp. nov. Brazilian and Mexican Mimosa-associated rhizobia.</title>
        <authorList>
            <person name="Mavima L."/>
            <person name="Beukes C.W."/>
            <person name="Chan W.Y."/>
            <person name="Palmer M."/>
            <person name="De Meyer S.E."/>
            <person name="James E.K."/>
            <person name="Venter S.N."/>
            <person name="Steenkamp E.T."/>
        </authorList>
    </citation>
    <scope>NUCLEOTIDE SEQUENCE [LARGE SCALE GENOMIC DNA]</scope>
    <source>
        <strain evidence="2 3">JPY169</strain>
    </source>
</reference>
<dbReference type="Proteomes" id="UP000594380">
    <property type="component" value="Unassembled WGS sequence"/>
</dbReference>
<dbReference type="InterPro" id="IPR025282">
    <property type="entry name" value="DUF4214"/>
</dbReference>
<evidence type="ECO:0000313" key="2">
    <source>
        <dbReference type="EMBL" id="NUY00918.1"/>
    </source>
</evidence>
<sequence length="434" mass="47271">MTNAVLQDLIARVKAEAAAHAGPSDTTATATLGHAVSPAGAGLDVAGLCAPASIEQLMLAEDEVFVDGAYRLVLRRESDPAGRANYVGQLKNGASRLVLLAKLRMSEEGRRTGVQVPGLRLGIGVTLAQRVLRHAGLSALASRVGRYADGVYARRLLSRSLVAWRSRFENTVGAVMRQAARSEELSRRVDDLQVQFRKGLAVAPEIIDAYYLAFEDANRGTRENVRAKLAIYDDWLATNVPRAGRLTHQIVDIGCGRGEWLSYVRERGHDAIGIDVSPVMVKACVAQGFDARHTDALKYLRSLPTGSVAAVTGFHIIEHLPFDYLFALVQESYRVLVEGGSVLFETPNPENILVGSHTFYHDFTHRNPITPSAITFLLKYHHFEAIDIIRSSPYPEEAKVPGNDPLTERVNGHLCGPQDFAVHGRKRTAAGAPA</sequence>
<dbReference type="GeneID" id="301101591"/>
<keyword evidence="2" id="KW-0489">Methyltransferase</keyword>
<name>A0A7Y6MXG6_9BURK</name>
<dbReference type="Pfam" id="PF13946">
    <property type="entry name" value="DUF4214"/>
    <property type="match status" value="1"/>
</dbReference>
<evidence type="ECO:0000313" key="3">
    <source>
        <dbReference type="Proteomes" id="UP000594380"/>
    </source>
</evidence>
<dbReference type="PANTHER" id="PTHR43861">
    <property type="entry name" value="TRANS-ACONITATE 2-METHYLTRANSFERASE-RELATED"/>
    <property type="match status" value="1"/>
</dbReference>
<dbReference type="GO" id="GO:0032259">
    <property type="term" value="P:methylation"/>
    <property type="evidence" value="ECO:0007669"/>
    <property type="project" value="UniProtKB-KW"/>
</dbReference>
<dbReference type="GO" id="GO:0008168">
    <property type="term" value="F:methyltransferase activity"/>
    <property type="evidence" value="ECO:0007669"/>
    <property type="project" value="UniProtKB-KW"/>
</dbReference>
<comment type="caution">
    <text evidence="2">The sequence shown here is derived from an EMBL/GenBank/DDBJ whole genome shotgun (WGS) entry which is preliminary data.</text>
</comment>
<accession>A0A7Y6MXG6</accession>